<name>A0A9D5BD27_PEA</name>
<dbReference type="InterPro" id="IPR026960">
    <property type="entry name" value="RVT-Znf"/>
</dbReference>
<feature type="domain" description="Reverse transcriptase zinc-binding" evidence="1">
    <location>
        <begin position="58"/>
        <end position="152"/>
    </location>
</feature>
<sequence>MGDWEAGSWKWCLKWISGDVENQEAPGLLEFQNLLEKAEPKRNIVDAFDWYSNTDKIFTVKSCYLNLMQSLSTSGEDASLIRVMNLALKVKIPSKVKFLRLRLFLDRLPTRCQLSKRGLGFNVHERVCAFCFTFDENIGHLMFECQSSKCIWKEISVWLEFDMLFSGDNMKNFLSSFTLLKGMVDKKRKWVIWMTTCWFVWNKRNTIMFKKEIVDISEVVVFNIKLFSWIWLVIDSSYTQE</sequence>
<comment type="caution">
    <text evidence="2">The sequence shown here is derived from an EMBL/GenBank/DDBJ whole genome shotgun (WGS) entry which is preliminary data.</text>
</comment>
<accession>A0A9D5BD27</accession>
<proteinExistence type="predicted"/>
<evidence type="ECO:0000259" key="1">
    <source>
        <dbReference type="Pfam" id="PF13966"/>
    </source>
</evidence>
<dbReference type="Gramene" id="Psat02G0480400-T1">
    <property type="protein sequence ID" value="KAI5439161.1"/>
    <property type="gene ID" value="KIW84_024804"/>
</dbReference>
<reference evidence="2 3" key="1">
    <citation type="journal article" date="2022" name="Nat. Genet.">
        <title>Improved pea reference genome and pan-genome highlight genomic features and evolutionary characteristics.</title>
        <authorList>
            <person name="Yang T."/>
            <person name="Liu R."/>
            <person name="Luo Y."/>
            <person name="Hu S."/>
            <person name="Wang D."/>
            <person name="Wang C."/>
            <person name="Pandey M.K."/>
            <person name="Ge S."/>
            <person name="Xu Q."/>
            <person name="Li N."/>
            <person name="Li G."/>
            <person name="Huang Y."/>
            <person name="Saxena R.K."/>
            <person name="Ji Y."/>
            <person name="Li M."/>
            <person name="Yan X."/>
            <person name="He Y."/>
            <person name="Liu Y."/>
            <person name="Wang X."/>
            <person name="Xiang C."/>
            <person name="Varshney R.K."/>
            <person name="Ding H."/>
            <person name="Gao S."/>
            <person name="Zong X."/>
        </authorList>
    </citation>
    <scope>NUCLEOTIDE SEQUENCE [LARGE SCALE GENOMIC DNA]</scope>
    <source>
        <strain evidence="2 3">cv. Zhongwan 6</strain>
    </source>
</reference>
<evidence type="ECO:0000313" key="2">
    <source>
        <dbReference type="EMBL" id="KAI5439161.1"/>
    </source>
</evidence>
<dbReference type="Pfam" id="PF13966">
    <property type="entry name" value="zf-RVT"/>
    <property type="match status" value="1"/>
</dbReference>
<dbReference type="AlphaFoldDB" id="A0A9D5BD27"/>
<organism evidence="2 3">
    <name type="scientific">Pisum sativum</name>
    <name type="common">Garden pea</name>
    <name type="synonym">Lathyrus oleraceus</name>
    <dbReference type="NCBI Taxonomy" id="3888"/>
    <lineage>
        <taxon>Eukaryota</taxon>
        <taxon>Viridiplantae</taxon>
        <taxon>Streptophyta</taxon>
        <taxon>Embryophyta</taxon>
        <taxon>Tracheophyta</taxon>
        <taxon>Spermatophyta</taxon>
        <taxon>Magnoliopsida</taxon>
        <taxon>eudicotyledons</taxon>
        <taxon>Gunneridae</taxon>
        <taxon>Pentapetalae</taxon>
        <taxon>rosids</taxon>
        <taxon>fabids</taxon>
        <taxon>Fabales</taxon>
        <taxon>Fabaceae</taxon>
        <taxon>Papilionoideae</taxon>
        <taxon>50 kb inversion clade</taxon>
        <taxon>NPAAA clade</taxon>
        <taxon>Hologalegina</taxon>
        <taxon>IRL clade</taxon>
        <taxon>Fabeae</taxon>
        <taxon>Lathyrus</taxon>
    </lineage>
</organism>
<dbReference type="Proteomes" id="UP001058974">
    <property type="component" value="Chromosome 2"/>
</dbReference>
<gene>
    <name evidence="2" type="ORF">KIW84_024804</name>
</gene>
<keyword evidence="3" id="KW-1185">Reference proteome</keyword>
<evidence type="ECO:0000313" key="3">
    <source>
        <dbReference type="Proteomes" id="UP001058974"/>
    </source>
</evidence>
<dbReference type="EMBL" id="JAMSHJ010000002">
    <property type="protein sequence ID" value="KAI5439161.1"/>
    <property type="molecule type" value="Genomic_DNA"/>
</dbReference>
<protein>
    <recommendedName>
        <fullName evidence="1">Reverse transcriptase zinc-binding domain-containing protein</fullName>
    </recommendedName>
</protein>